<dbReference type="EMBL" id="MN740287">
    <property type="protein sequence ID" value="QHT98085.1"/>
    <property type="molecule type" value="Genomic_DNA"/>
</dbReference>
<name>A0A6C0J073_9ZZZZ</name>
<dbReference type="PANTHER" id="PTHR12210">
    <property type="entry name" value="DULLARD PROTEIN PHOSPHATASE"/>
    <property type="match status" value="1"/>
</dbReference>
<dbReference type="Gene3D" id="3.40.50.1000">
    <property type="entry name" value="HAD superfamily/HAD-like"/>
    <property type="match status" value="1"/>
</dbReference>
<dbReference type="SMART" id="SM00577">
    <property type="entry name" value="CPDc"/>
    <property type="match status" value="1"/>
</dbReference>
<sequence>MKRLVILDLDLTLIHSVTKKTNIPEFFTINYLNQGEIYYVHKRRYLTQFINELRSLIYKHPTLKVAVWTAAQRNYAMKIMDRIWPTWKNEILFLKSYSDCSVLPGGDIVKDMTKLPQGYDTLLVDDNTLHYTINTANSFSVWKIKPFHYRTIDSELLDVLKYIKDVIKHDVRFSVRPKTPNKLYPKRKYSVSLP</sequence>
<dbReference type="InterPro" id="IPR050365">
    <property type="entry name" value="TIM50"/>
</dbReference>
<accession>A0A6C0J073</accession>
<dbReference type="SUPFAM" id="SSF56784">
    <property type="entry name" value="HAD-like"/>
    <property type="match status" value="1"/>
</dbReference>
<dbReference type="AlphaFoldDB" id="A0A6C0J073"/>
<dbReference type="InterPro" id="IPR004274">
    <property type="entry name" value="FCP1_dom"/>
</dbReference>
<organism evidence="2">
    <name type="scientific">viral metagenome</name>
    <dbReference type="NCBI Taxonomy" id="1070528"/>
    <lineage>
        <taxon>unclassified sequences</taxon>
        <taxon>metagenomes</taxon>
        <taxon>organismal metagenomes</taxon>
    </lineage>
</organism>
<dbReference type="Pfam" id="PF03031">
    <property type="entry name" value="NIF"/>
    <property type="match status" value="1"/>
</dbReference>
<evidence type="ECO:0000259" key="1">
    <source>
        <dbReference type="PROSITE" id="PS50969"/>
    </source>
</evidence>
<reference evidence="2" key="1">
    <citation type="journal article" date="2020" name="Nature">
        <title>Giant virus diversity and host interactions through global metagenomics.</title>
        <authorList>
            <person name="Schulz F."/>
            <person name="Roux S."/>
            <person name="Paez-Espino D."/>
            <person name="Jungbluth S."/>
            <person name="Walsh D.A."/>
            <person name="Denef V.J."/>
            <person name="McMahon K.D."/>
            <person name="Konstantinidis K.T."/>
            <person name="Eloe-Fadrosh E.A."/>
            <person name="Kyrpides N.C."/>
            <person name="Woyke T."/>
        </authorList>
    </citation>
    <scope>NUCLEOTIDE SEQUENCE</scope>
    <source>
        <strain evidence="2">GVMAG-M-3300025626-8</strain>
    </source>
</reference>
<dbReference type="InterPro" id="IPR023214">
    <property type="entry name" value="HAD_sf"/>
</dbReference>
<dbReference type="PROSITE" id="PS50969">
    <property type="entry name" value="FCP1"/>
    <property type="match status" value="1"/>
</dbReference>
<dbReference type="InterPro" id="IPR036412">
    <property type="entry name" value="HAD-like_sf"/>
</dbReference>
<proteinExistence type="predicted"/>
<feature type="domain" description="FCP1 homology" evidence="1">
    <location>
        <begin position="1"/>
        <end position="166"/>
    </location>
</feature>
<evidence type="ECO:0000313" key="2">
    <source>
        <dbReference type="EMBL" id="QHT98085.1"/>
    </source>
</evidence>
<protein>
    <recommendedName>
        <fullName evidence="1">FCP1 homology domain-containing protein</fullName>
    </recommendedName>
</protein>